<name>A0A9W9DCW4_9AGAR</name>
<comment type="caution">
    <text evidence="1">The sequence shown here is derived from an EMBL/GenBank/DDBJ whole genome shotgun (WGS) entry which is preliminary data.</text>
</comment>
<dbReference type="Gene3D" id="1.20.1280.50">
    <property type="match status" value="1"/>
</dbReference>
<evidence type="ECO:0000313" key="1">
    <source>
        <dbReference type="EMBL" id="KAJ4464007.1"/>
    </source>
</evidence>
<dbReference type="Proteomes" id="UP001150238">
    <property type="component" value="Unassembled WGS sequence"/>
</dbReference>
<proteinExistence type="predicted"/>
<dbReference type="AlphaFoldDB" id="A0A9W9DCW4"/>
<reference evidence="1" key="2">
    <citation type="journal article" date="2023" name="Proc. Natl. Acad. Sci. U.S.A.">
        <title>A global phylogenomic analysis of the shiitake genus Lentinula.</title>
        <authorList>
            <person name="Sierra-Patev S."/>
            <person name="Min B."/>
            <person name="Naranjo-Ortiz M."/>
            <person name="Looney B."/>
            <person name="Konkel Z."/>
            <person name="Slot J.C."/>
            <person name="Sakamoto Y."/>
            <person name="Steenwyk J.L."/>
            <person name="Rokas A."/>
            <person name="Carro J."/>
            <person name="Camarero S."/>
            <person name="Ferreira P."/>
            <person name="Molpeceres G."/>
            <person name="Ruiz-Duenas F.J."/>
            <person name="Serrano A."/>
            <person name="Henrissat B."/>
            <person name="Drula E."/>
            <person name="Hughes K.W."/>
            <person name="Mata J.L."/>
            <person name="Ishikawa N.K."/>
            <person name="Vargas-Isla R."/>
            <person name="Ushijima S."/>
            <person name="Smith C.A."/>
            <person name="Donoghue J."/>
            <person name="Ahrendt S."/>
            <person name="Andreopoulos W."/>
            <person name="He G."/>
            <person name="LaButti K."/>
            <person name="Lipzen A."/>
            <person name="Ng V."/>
            <person name="Riley R."/>
            <person name="Sandor L."/>
            <person name="Barry K."/>
            <person name="Martinez A.T."/>
            <person name="Xiao Y."/>
            <person name="Gibbons J.G."/>
            <person name="Terashima K."/>
            <person name="Grigoriev I.V."/>
            <person name="Hibbett D."/>
        </authorList>
    </citation>
    <scope>NUCLEOTIDE SEQUENCE</scope>
    <source>
        <strain evidence="1">Sp2 HRB7682 ss15</strain>
    </source>
</reference>
<dbReference type="SUPFAM" id="SSF81383">
    <property type="entry name" value="F-box domain"/>
    <property type="match status" value="1"/>
</dbReference>
<dbReference type="EMBL" id="JANVFS010000063">
    <property type="protein sequence ID" value="KAJ4464007.1"/>
    <property type="molecule type" value="Genomic_DNA"/>
</dbReference>
<accession>A0A9W9DCW4</accession>
<organism evidence="1 2">
    <name type="scientific">Lentinula lateritia</name>
    <dbReference type="NCBI Taxonomy" id="40482"/>
    <lineage>
        <taxon>Eukaryota</taxon>
        <taxon>Fungi</taxon>
        <taxon>Dikarya</taxon>
        <taxon>Basidiomycota</taxon>
        <taxon>Agaricomycotina</taxon>
        <taxon>Agaricomycetes</taxon>
        <taxon>Agaricomycetidae</taxon>
        <taxon>Agaricales</taxon>
        <taxon>Marasmiineae</taxon>
        <taxon>Omphalotaceae</taxon>
        <taxon>Lentinula</taxon>
    </lineage>
</organism>
<sequence length="417" mass="47041">MSSRYSMDVKPLSQKLSDSIPIEIHEYIISHVDSTSTLKNCSLTCRAWLRASWRNLFSQRRIVVDRTNFESFLEFIELDSLSVTIIRFIRSLHIEQGESWLLYRSTGPRNPKTFQFDDYLQRLVGLVSVKSLRLGGIRRDIGPPTIAALRHNFAGVSVLEIHSVVLASAEQFLDILSSFPSLSGLVLGGVAIDSLSEVQCTHDSLHTLLPPHTPPVPTTLTELVCNLPQDETIFLFSWLTLHGTVSIRKLNVTLIHELSNAAVSKYLRDVGPSVEELTIGSADIILPDDFTLSPCVMLSTLGISVQFRSRSNVLNLGVPPAECFIPLIKILQTISAKQLKEVNIWLRPNGHMAQEQYEQLDWDGLASVIEQPLFKSLFRFRFFASSKHVEIVKRVIKKRIWEEHPLLAPVVRVRAWG</sequence>
<evidence type="ECO:0000313" key="2">
    <source>
        <dbReference type="Proteomes" id="UP001150238"/>
    </source>
</evidence>
<dbReference type="InterPro" id="IPR036047">
    <property type="entry name" value="F-box-like_dom_sf"/>
</dbReference>
<reference evidence="1" key="1">
    <citation type="submission" date="2022-08" db="EMBL/GenBank/DDBJ databases">
        <authorList>
            <consortium name="DOE Joint Genome Institute"/>
            <person name="Min B."/>
            <person name="Riley R."/>
            <person name="Sierra-Patev S."/>
            <person name="Naranjo-Ortiz M."/>
            <person name="Looney B."/>
            <person name="Konkel Z."/>
            <person name="Slot J.C."/>
            <person name="Sakamoto Y."/>
            <person name="Steenwyk J.L."/>
            <person name="Rokas A."/>
            <person name="Carro J."/>
            <person name="Camarero S."/>
            <person name="Ferreira P."/>
            <person name="Molpeceres G."/>
            <person name="Ruiz-Duenas F.J."/>
            <person name="Serrano A."/>
            <person name="Henrissat B."/>
            <person name="Drula E."/>
            <person name="Hughes K.W."/>
            <person name="Mata J.L."/>
            <person name="Ishikawa N.K."/>
            <person name="Vargas-Isla R."/>
            <person name="Ushijima S."/>
            <person name="Smith C.A."/>
            <person name="Ahrendt S."/>
            <person name="Andreopoulos W."/>
            <person name="He G."/>
            <person name="Labutti K."/>
            <person name="Lipzen A."/>
            <person name="Ng V."/>
            <person name="Sandor L."/>
            <person name="Barry K."/>
            <person name="Martinez A.T."/>
            <person name="Xiao Y."/>
            <person name="Gibbons J.G."/>
            <person name="Terashima K."/>
            <person name="Hibbett D.S."/>
            <person name="Grigoriev I.V."/>
        </authorList>
    </citation>
    <scope>NUCLEOTIDE SEQUENCE</scope>
    <source>
        <strain evidence="1">Sp2 HRB7682 ss15</strain>
    </source>
</reference>
<gene>
    <name evidence="1" type="ORF">C8J55DRAFT_567139</name>
</gene>
<evidence type="ECO:0008006" key="3">
    <source>
        <dbReference type="Google" id="ProtNLM"/>
    </source>
</evidence>
<protein>
    <recommendedName>
        <fullName evidence="3">F-box domain-containing protein</fullName>
    </recommendedName>
</protein>